<name>A0A964RKX4_9CLOT</name>
<feature type="compositionally biased region" description="Polar residues" evidence="1">
    <location>
        <begin position="38"/>
        <end position="49"/>
    </location>
</feature>
<evidence type="ECO:0000313" key="3">
    <source>
        <dbReference type="Proteomes" id="UP000656077"/>
    </source>
</evidence>
<accession>A0A964RKX4</accession>
<dbReference type="AlphaFoldDB" id="A0A964RKX4"/>
<feature type="region of interest" description="Disordered" evidence="1">
    <location>
        <begin position="38"/>
        <end position="103"/>
    </location>
</feature>
<dbReference type="EMBL" id="WSRQ01000009">
    <property type="protein sequence ID" value="MVX63529.1"/>
    <property type="molecule type" value="Genomic_DNA"/>
</dbReference>
<feature type="compositionally biased region" description="Basic and acidic residues" evidence="1">
    <location>
        <begin position="69"/>
        <end position="93"/>
    </location>
</feature>
<organism evidence="2 3">
    <name type="scientific">Clostridium chromiireducens</name>
    <dbReference type="NCBI Taxonomy" id="225345"/>
    <lineage>
        <taxon>Bacteria</taxon>
        <taxon>Bacillati</taxon>
        <taxon>Bacillota</taxon>
        <taxon>Clostridia</taxon>
        <taxon>Eubacteriales</taxon>
        <taxon>Clostridiaceae</taxon>
        <taxon>Clostridium</taxon>
    </lineage>
</organism>
<comment type="caution">
    <text evidence="2">The sequence shown here is derived from an EMBL/GenBank/DDBJ whole genome shotgun (WGS) entry which is preliminary data.</text>
</comment>
<evidence type="ECO:0000313" key="2">
    <source>
        <dbReference type="EMBL" id="MVX63529.1"/>
    </source>
</evidence>
<reference evidence="2" key="1">
    <citation type="submission" date="2019-12" db="EMBL/GenBank/DDBJ databases">
        <title>Microbes associate with the intestines of laboratory mice.</title>
        <authorList>
            <person name="Navarre W."/>
            <person name="Wong E."/>
        </authorList>
    </citation>
    <scope>NUCLEOTIDE SEQUENCE</scope>
    <source>
        <strain evidence="2">NM79_F5</strain>
    </source>
</reference>
<gene>
    <name evidence="2" type="ORF">GKZ28_07465</name>
</gene>
<dbReference type="RefSeq" id="WP_160358663.1">
    <property type="nucleotide sequence ID" value="NZ_WSRQ01000009.1"/>
</dbReference>
<evidence type="ECO:0000256" key="1">
    <source>
        <dbReference type="SAM" id="MobiDB-lite"/>
    </source>
</evidence>
<dbReference type="Proteomes" id="UP000656077">
    <property type="component" value="Unassembled WGS sequence"/>
</dbReference>
<proteinExistence type="predicted"/>
<protein>
    <submittedName>
        <fullName evidence="2">Uncharacterized protein</fullName>
    </submittedName>
</protein>
<sequence length="136" mass="15464">MKYNNNIDILKILANALLDPMSATKNIRESATLKYPRSFQSINSKNSNPYEEDKTQSSEISNTVYSESVQKDDNNKSYDDNKSNSLYDNKKDTSATPQGVIDSIPQELTSVRLQQAIILSEIVGKPRSKTRKKRRF</sequence>
<feature type="compositionally biased region" description="Polar residues" evidence="1">
    <location>
        <begin position="57"/>
        <end position="68"/>
    </location>
</feature>